<comment type="catalytic activity">
    <reaction evidence="10">
        <text>di-trans,octa-cis-undecaprenyl diphospho-N-acetyl-alpha-D-muramoyl-L-alanyl-D-glutamyl-meso-2,6-diaminopimeloyl-D-alanyl-D-alanine + UDP-N-acetyl-alpha-D-glucosamine = di-trans,octa-cis-undecaprenyl diphospho-[N-acetyl-alpha-D-glucosaminyl-(1-&gt;4)]-N-acetyl-alpha-D-muramoyl-L-alanyl-D-glutamyl-meso-2,6-diaminopimeloyl-D-alanyl-D-alanine + UDP + H(+)</text>
        <dbReference type="Rhea" id="RHEA:31227"/>
        <dbReference type="ChEBI" id="CHEBI:15378"/>
        <dbReference type="ChEBI" id="CHEBI:57705"/>
        <dbReference type="ChEBI" id="CHEBI:58223"/>
        <dbReference type="ChEBI" id="CHEBI:61387"/>
        <dbReference type="ChEBI" id="CHEBI:61388"/>
        <dbReference type="EC" id="2.4.1.227"/>
    </reaction>
</comment>
<feature type="domain" description="Glycosyl transferase family 28 C-terminal" evidence="12">
    <location>
        <begin position="184"/>
        <end position="338"/>
    </location>
</feature>
<feature type="binding site" evidence="10">
    <location>
        <position position="126"/>
    </location>
    <ligand>
        <name>UDP-N-acetyl-alpha-D-glucosamine</name>
        <dbReference type="ChEBI" id="CHEBI:57705"/>
    </ligand>
</feature>
<dbReference type="Gene3D" id="3.40.50.2000">
    <property type="entry name" value="Glycogen Phosphorylase B"/>
    <property type="match status" value="2"/>
</dbReference>
<gene>
    <name evidence="10 13" type="primary">murG</name>
    <name evidence="13" type="ORF">DBV39_11790</name>
</gene>
<feature type="binding site" evidence="10">
    <location>
        <position position="289"/>
    </location>
    <ligand>
        <name>UDP-N-acetyl-alpha-D-glucosamine</name>
        <dbReference type="ChEBI" id="CHEBI:57705"/>
    </ligand>
</feature>
<keyword evidence="6 10" id="KW-0573">Peptidoglycan synthesis</keyword>
<dbReference type="OrthoDB" id="9808936at2"/>
<evidence type="ECO:0000313" key="14">
    <source>
        <dbReference type="Proteomes" id="UP000244571"/>
    </source>
</evidence>
<comment type="pathway">
    <text evidence="10">Cell wall biogenesis; peptidoglycan biosynthesis.</text>
</comment>
<keyword evidence="7 10" id="KW-0472">Membrane</keyword>
<sequence length="358" mass="38775">MKRTPTIWVMAGGTGGHIVPGLAVAEALRGQGYNVRWLGNPDRMEGRLVPPAGFEMVATRFAGVRGKGLFQQIKAPFSLGASVLRLFFIMLKDRPAVVLGMGGYVSAPGGVAAWLARVPIVLHEQNAIAGMSNRWLARIARRVLTGFPDALPNGVWVGNPVRESMTRVESPDVRYAQRQGPLRLLIVGGSLGALALNEVVPDALGRMPESSRPTVMHQSGQVHIEALRQRYAQLGVKAQCVAFIDDMASAMAQADLMICRAGAMTVSEVAAAGVAALFVPFPFAVDDHQTANANYLVEQDAAVLRQQTELAVDWLARWIEVQDRKDLAAYAIRARQFAKNDAAIEIAQHCVDCMRRSS</sequence>
<dbReference type="GO" id="GO:0009252">
    <property type="term" value="P:peptidoglycan biosynthetic process"/>
    <property type="evidence" value="ECO:0007669"/>
    <property type="project" value="UniProtKB-UniRule"/>
</dbReference>
<evidence type="ECO:0000256" key="3">
    <source>
        <dbReference type="ARBA" id="ARBA00022676"/>
    </source>
</evidence>
<dbReference type="NCBIfam" id="TIGR01133">
    <property type="entry name" value="murG"/>
    <property type="match status" value="1"/>
</dbReference>
<evidence type="ECO:0000256" key="4">
    <source>
        <dbReference type="ARBA" id="ARBA00022679"/>
    </source>
</evidence>
<evidence type="ECO:0000256" key="7">
    <source>
        <dbReference type="ARBA" id="ARBA00023136"/>
    </source>
</evidence>
<dbReference type="GO" id="GO:0008360">
    <property type="term" value="P:regulation of cell shape"/>
    <property type="evidence" value="ECO:0007669"/>
    <property type="project" value="UniProtKB-KW"/>
</dbReference>
<evidence type="ECO:0000313" key="13">
    <source>
        <dbReference type="EMBL" id="AWB34276.1"/>
    </source>
</evidence>
<accession>A0A2R4XKF6</accession>
<evidence type="ECO:0000256" key="2">
    <source>
        <dbReference type="ARBA" id="ARBA00022618"/>
    </source>
</evidence>
<proteinExistence type="inferred from homology"/>
<dbReference type="GO" id="GO:0050511">
    <property type="term" value="F:undecaprenyldiphospho-muramoylpentapeptide beta-N-acetylglucosaminyltransferase activity"/>
    <property type="evidence" value="ECO:0007669"/>
    <property type="project" value="UniProtKB-UniRule"/>
</dbReference>
<keyword evidence="9 10" id="KW-0961">Cell wall biogenesis/degradation</keyword>
<dbReference type="PANTHER" id="PTHR21015:SF22">
    <property type="entry name" value="GLYCOSYLTRANSFERASE"/>
    <property type="match status" value="1"/>
</dbReference>
<feature type="binding site" evidence="10">
    <location>
        <begin position="14"/>
        <end position="16"/>
    </location>
    <ligand>
        <name>UDP-N-acetyl-alpha-D-glucosamine</name>
        <dbReference type="ChEBI" id="CHEBI:57705"/>
    </ligand>
</feature>
<dbReference type="GO" id="GO:0051991">
    <property type="term" value="F:UDP-N-acetyl-D-glucosamine:N-acetylmuramoyl-L-alanyl-D-glutamyl-meso-2,6-diaminopimelyl-D-alanyl-D-alanine-diphosphoundecaprenol 4-beta-N-acetylglucosaminlytransferase activity"/>
    <property type="evidence" value="ECO:0007669"/>
    <property type="project" value="RHEA"/>
</dbReference>
<evidence type="ECO:0000256" key="10">
    <source>
        <dbReference type="HAMAP-Rule" id="MF_00033"/>
    </source>
</evidence>
<dbReference type="GO" id="GO:0071555">
    <property type="term" value="P:cell wall organization"/>
    <property type="evidence" value="ECO:0007669"/>
    <property type="project" value="UniProtKB-KW"/>
</dbReference>
<keyword evidence="4 10" id="KW-0808">Transferase</keyword>
<keyword evidence="1 10" id="KW-1003">Cell membrane</keyword>
<comment type="subcellular location">
    <subcellularLocation>
        <location evidence="10">Cell membrane</location>
        <topology evidence="10">Peripheral membrane protein</topology>
        <orientation evidence="10">Cytoplasmic side</orientation>
    </subcellularLocation>
</comment>
<dbReference type="EMBL" id="CP028901">
    <property type="protein sequence ID" value="AWB34276.1"/>
    <property type="molecule type" value="Genomic_DNA"/>
</dbReference>
<keyword evidence="5 10" id="KW-0133">Cell shape</keyword>
<feature type="binding site" evidence="10">
    <location>
        <position position="190"/>
    </location>
    <ligand>
        <name>UDP-N-acetyl-alpha-D-glucosamine</name>
        <dbReference type="ChEBI" id="CHEBI:57705"/>
    </ligand>
</feature>
<evidence type="ECO:0000259" key="11">
    <source>
        <dbReference type="Pfam" id="PF03033"/>
    </source>
</evidence>
<feature type="binding site" evidence="10">
    <location>
        <position position="244"/>
    </location>
    <ligand>
        <name>UDP-N-acetyl-alpha-D-glucosamine</name>
        <dbReference type="ChEBI" id="CHEBI:57705"/>
    </ligand>
</feature>
<evidence type="ECO:0000256" key="1">
    <source>
        <dbReference type="ARBA" id="ARBA00022475"/>
    </source>
</evidence>
<keyword evidence="8 10" id="KW-0131">Cell cycle</keyword>
<feature type="domain" description="Glycosyltransferase family 28 N-terminal" evidence="11">
    <location>
        <begin position="7"/>
        <end position="144"/>
    </location>
</feature>
<feature type="binding site" evidence="10">
    <location>
        <position position="162"/>
    </location>
    <ligand>
        <name>UDP-N-acetyl-alpha-D-glucosamine</name>
        <dbReference type="ChEBI" id="CHEBI:57705"/>
    </ligand>
</feature>
<dbReference type="InterPro" id="IPR007235">
    <property type="entry name" value="Glyco_trans_28_C"/>
</dbReference>
<evidence type="ECO:0000256" key="6">
    <source>
        <dbReference type="ARBA" id="ARBA00022984"/>
    </source>
</evidence>
<reference evidence="13 14" key="1">
    <citation type="submission" date="2018-04" db="EMBL/GenBank/DDBJ databases">
        <title>Bordetella sp. HZ20 isolated from seawater.</title>
        <authorList>
            <person name="Sun C."/>
        </authorList>
    </citation>
    <scope>NUCLEOTIDE SEQUENCE [LARGE SCALE GENOMIC DNA]</scope>
    <source>
        <strain evidence="13 14">HZ20</strain>
    </source>
</reference>
<keyword evidence="14" id="KW-1185">Reference proteome</keyword>
<evidence type="ECO:0000256" key="5">
    <source>
        <dbReference type="ARBA" id="ARBA00022960"/>
    </source>
</evidence>
<dbReference type="UniPathway" id="UPA00219"/>
<keyword evidence="3 10" id="KW-0328">Glycosyltransferase</keyword>
<dbReference type="PANTHER" id="PTHR21015">
    <property type="entry name" value="UDP-N-ACETYLGLUCOSAMINE--N-ACETYLMURAMYL-(PENTAPEPTIDE) PYROPHOSPHORYL-UNDECAPRENOL N-ACETYLGLUCOSAMINE TRANSFERASE 1"/>
    <property type="match status" value="1"/>
</dbReference>
<protein>
    <recommendedName>
        <fullName evidence="10">UDP-N-acetylglucosamine--N-acetylmuramyl-(pentapeptide) pyrophosphoryl-undecaprenol N-acetylglucosamine transferase</fullName>
        <ecNumber evidence="10">2.4.1.227</ecNumber>
    </recommendedName>
    <alternativeName>
        <fullName evidence="10">Undecaprenyl-PP-MurNAc-pentapeptide-UDPGlcNAc GlcNAc transferase</fullName>
    </alternativeName>
</protein>
<evidence type="ECO:0000256" key="9">
    <source>
        <dbReference type="ARBA" id="ARBA00023316"/>
    </source>
</evidence>
<dbReference type="GO" id="GO:0051301">
    <property type="term" value="P:cell division"/>
    <property type="evidence" value="ECO:0007669"/>
    <property type="project" value="UniProtKB-KW"/>
</dbReference>
<dbReference type="InterPro" id="IPR004276">
    <property type="entry name" value="GlycoTrans_28_N"/>
</dbReference>
<comment type="function">
    <text evidence="10">Cell wall formation. Catalyzes the transfer of a GlcNAc subunit on undecaprenyl-pyrophosphoryl-MurNAc-pentapeptide (lipid intermediate I) to form undecaprenyl-pyrophosphoryl-MurNAc-(pentapeptide)GlcNAc (lipid intermediate II).</text>
</comment>
<dbReference type="KEGG" id="boz:DBV39_11790"/>
<evidence type="ECO:0000259" key="12">
    <source>
        <dbReference type="Pfam" id="PF04101"/>
    </source>
</evidence>
<comment type="caution">
    <text evidence="10">Lacks conserved residue(s) required for the propagation of feature annotation.</text>
</comment>
<dbReference type="RefSeq" id="WP_108621692.1">
    <property type="nucleotide sequence ID" value="NZ_CP028901.1"/>
</dbReference>
<dbReference type="InterPro" id="IPR006009">
    <property type="entry name" value="GlcNAc_MurG"/>
</dbReference>
<evidence type="ECO:0000256" key="8">
    <source>
        <dbReference type="ARBA" id="ARBA00023306"/>
    </source>
</evidence>
<dbReference type="Pfam" id="PF04101">
    <property type="entry name" value="Glyco_tran_28_C"/>
    <property type="match status" value="1"/>
</dbReference>
<name>A0A2R4XKF6_9BURK</name>
<dbReference type="GO" id="GO:0005975">
    <property type="term" value="P:carbohydrate metabolic process"/>
    <property type="evidence" value="ECO:0007669"/>
    <property type="project" value="InterPro"/>
</dbReference>
<keyword evidence="2 10" id="KW-0132">Cell division</keyword>
<dbReference type="AlphaFoldDB" id="A0A2R4XKF6"/>
<dbReference type="SUPFAM" id="SSF53756">
    <property type="entry name" value="UDP-Glycosyltransferase/glycogen phosphorylase"/>
    <property type="match status" value="1"/>
</dbReference>
<comment type="similarity">
    <text evidence="10">Belongs to the glycosyltransferase 28 family. MurG subfamily.</text>
</comment>
<dbReference type="Pfam" id="PF03033">
    <property type="entry name" value="Glyco_transf_28"/>
    <property type="match status" value="1"/>
</dbReference>
<organism evidence="13 14">
    <name type="scientific">Orrella marina</name>
    <dbReference type="NCBI Taxonomy" id="2163011"/>
    <lineage>
        <taxon>Bacteria</taxon>
        <taxon>Pseudomonadati</taxon>
        <taxon>Pseudomonadota</taxon>
        <taxon>Betaproteobacteria</taxon>
        <taxon>Burkholderiales</taxon>
        <taxon>Alcaligenaceae</taxon>
        <taxon>Orrella</taxon>
    </lineage>
</organism>
<dbReference type="GO" id="GO:0005886">
    <property type="term" value="C:plasma membrane"/>
    <property type="evidence" value="ECO:0007669"/>
    <property type="project" value="UniProtKB-SubCell"/>
</dbReference>
<dbReference type="EC" id="2.4.1.227" evidence="10"/>
<dbReference type="HAMAP" id="MF_00033">
    <property type="entry name" value="MurG"/>
    <property type="match status" value="1"/>
</dbReference>
<dbReference type="CDD" id="cd03785">
    <property type="entry name" value="GT28_MurG"/>
    <property type="match status" value="1"/>
</dbReference>
<dbReference type="Proteomes" id="UP000244571">
    <property type="component" value="Chromosome"/>
</dbReference>